<organism evidence="3 4">
    <name type="scientific">Actinokineospora bangkokensis</name>
    <dbReference type="NCBI Taxonomy" id="1193682"/>
    <lineage>
        <taxon>Bacteria</taxon>
        <taxon>Bacillati</taxon>
        <taxon>Actinomycetota</taxon>
        <taxon>Actinomycetes</taxon>
        <taxon>Pseudonocardiales</taxon>
        <taxon>Pseudonocardiaceae</taxon>
        <taxon>Actinokineospora</taxon>
    </lineage>
</organism>
<dbReference type="Proteomes" id="UP000186040">
    <property type="component" value="Unassembled WGS sequence"/>
</dbReference>
<reference evidence="3 4" key="1">
    <citation type="submission" date="2016-10" db="EMBL/GenBank/DDBJ databases">
        <title>The Draft Genome Sequence of Actinokineospora bangkokensis 44EHWT reveals the biosynthetic pathway of antifungal compounds Thailandins with unusual extender unit butylmalonyl-CoA.</title>
        <authorList>
            <person name="Greule A."/>
            <person name="Intra B."/>
            <person name="Flemming S."/>
            <person name="Rommel M.G."/>
            <person name="Panbangred W."/>
            <person name="Bechthold A."/>
        </authorList>
    </citation>
    <scope>NUCLEOTIDE SEQUENCE [LARGE SCALE GENOMIC DNA]</scope>
    <source>
        <strain evidence="3 4">44EHW</strain>
    </source>
</reference>
<dbReference type="InterPro" id="IPR029068">
    <property type="entry name" value="Glyas_Bleomycin-R_OHBP_Dase"/>
</dbReference>
<evidence type="ECO:0000313" key="3">
    <source>
        <dbReference type="EMBL" id="OLR90935.1"/>
    </source>
</evidence>
<dbReference type="AlphaFoldDB" id="A0A1Q9LG06"/>
<dbReference type="GO" id="GO:0046491">
    <property type="term" value="P:L-methylmalonyl-CoA metabolic process"/>
    <property type="evidence" value="ECO:0007669"/>
    <property type="project" value="TreeGrafter"/>
</dbReference>
<dbReference type="OrthoDB" id="317332at2"/>
<dbReference type="PROSITE" id="PS51819">
    <property type="entry name" value="VOC"/>
    <property type="match status" value="1"/>
</dbReference>
<dbReference type="Pfam" id="PF00903">
    <property type="entry name" value="Glyoxalase"/>
    <property type="match status" value="1"/>
</dbReference>
<gene>
    <name evidence="3" type="ORF">BJP25_30745</name>
</gene>
<dbReference type="Gene3D" id="3.10.180.10">
    <property type="entry name" value="2,3-Dihydroxybiphenyl 1,2-Dioxygenase, domain 1"/>
    <property type="match status" value="1"/>
</dbReference>
<proteinExistence type="predicted"/>
<sequence>MPALTGAHHVALTVTDVDRSVPWYERVLGFTTEAREDEAGDHGVRRVSLRGFGMVLTLVQHPGACRAAFDECRPGLDHLTLPVPTLSDWARRLADLGVPCTEAPAAGEPGTLALRDPDGINLVLAGPR</sequence>
<dbReference type="PANTHER" id="PTHR43048">
    <property type="entry name" value="METHYLMALONYL-COA EPIMERASE"/>
    <property type="match status" value="1"/>
</dbReference>
<accession>A0A1Q9LG06</accession>
<dbReference type="GO" id="GO:0004493">
    <property type="term" value="F:methylmalonyl-CoA epimerase activity"/>
    <property type="evidence" value="ECO:0007669"/>
    <property type="project" value="TreeGrafter"/>
</dbReference>
<evidence type="ECO:0000256" key="1">
    <source>
        <dbReference type="ARBA" id="ARBA00022723"/>
    </source>
</evidence>
<dbReference type="InterPro" id="IPR004360">
    <property type="entry name" value="Glyas_Fos-R_dOase_dom"/>
</dbReference>
<dbReference type="InterPro" id="IPR051785">
    <property type="entry name" value="MMCE/EMCE_epimerase"/>
</dbReference>
<name>A0A1Q9LG06_9PSEU</name>
<evidence type="ECO:0000313" key="4">
    <source>
        <dbReference type="Proteomes" id="UP000186040"/>
    </source>
</evidence>
<dbReference type="GO" id="GO:0046872">
    <property type="term" value="F:metal ion binding"/>
    <property type="evidence" value="ECO:0007669"/>
    <property type="project" value="UniProtKB-KW"/>
</dbReference>
<dbReference type="InterPro" id="IPR037523">
    <property type="entry name" value="VOC_core"/>
</dbReference>
<feature type="domain" description="VOC" evidence="2">
    <location>
        <begin position="6"/>
        <end position="127"/>
    </location>
</feature>
<dbReference type="SUPFAM" id="SSF54593">
    <property type="entry name" value="Glyoxalase/Bleomycin resistance protein/Dihydroxybiphenyl dioxygenase"/>
    <property type="match status" value="1"/>
</dbReference>
<protein>
    <submittedName>
        <fullName evidence="3">Glyoxalase</fullName>
    </submittedName>
</protein>
<evidence type="ECO:0000259" key="2">
    <source>
        <dbReference type="PROSITE" id="PS51819"/>
    </source>
</evidence>
<keyword evidence="4" id="KW-1185">Reference proteome</keyword>
<keyword evidence="1" id="KW-0479">Metal-binding</keyword>
<dbReference type="STRING" id="1193682.BJP25_30745"/>
<dbReference type="PANTHER" id="PTHR43048:SF3">
    <property type="entry name" value="METHYLMALONYL-COA EPIMERASE, MITOCHONDRIAL"/>
    <property type="match status" value="1"/>
</dbReference>
<comment type="caution">
    <text evidence="3">The sequence shown here is derived from an EMBL/GenBank/DDBJ whole genome shotgun (WGS) entry which is preliminary data.</text>
</comment>
<dbReference type="EMBL" id="MKQR01000026">
    <property type="protein sequence ID" value="OLR90935.1"/>
    <property type="molecule type" value="Genomic_DNA"/>
</dbReference>
<dbReference type="RefSeq" id="WP_075977608.1">
    <property type="nucleotide sequence ID" value="NZ_MKQR01000026.1"/>
</dbReference>